<evidence type="ECO:0000256" key="1">
    <source>
        <dbReference type="ARBA" id="ARBA00006885"/>
    </source>
</evidence>
<evidence type="ECO:0000313" key="6">
    <source>
        <dbReference type="EMBL" id="ODH38728.1"/>
    </source>
</evidence>
<protein>
    <recommendedName>
        <fullName evidence="5">Coenzyme Q-binding protein COQ10 START domain-containing protein</fullName>
    </recommendedName>
</protein>
<dbReference type="SUPFAM" id="SSF55961">
    <property type="entry name" value="Bet v1-like"/>
    <property type="match status" value="1"/>
</dbReference>
<dbReference type="GO" id="GO:0019171">
    <property type="term" value="F:(3R)-hydroxyacyl-[acyl-carrier-protein] dehydratase activity"/>
    <property type="evidence" value="ECO:0007669"/>
    <property type="project" value="TreeGrafter"/>
</dbReference>
<name>A0A1D2JJF7_PARBR</name>
<evidence type="ECO:0000256" key="2">
    <source>
        <dbReference type="ARBA" id="ARBA00011814"/>
    </source>
</evidence>
<evidence type="ECO:0000259" key="5">
    <source>
        <dbReference type="Pfam" id="PF03364"/>
    </source>
</evidence>
<feature type="compositionally biased region" description="Gly residues" evidence="4">
    <location>
        <begin position="516"/>
        <end position="530"/>
    </location>
</feature>
<feature type="region of interest" description="Disordered" evidence="4">
    <location>
        <begin position="506"/>
        <end position="530"/>
    </location>
</feature>
<comment type="subunit">
    <text evidence="2">Interacts with coenzyme Q.</text>
</comment>
<dbReference type="GO" id="GO:0005739">
    <property type="term" value="C:mitochondrion"/>
    <property type="evidence" value="ECO:0007669"/>
    <property type="project" value="TreeGrafter"/>
</dbReference>
<dbReference type="VEuPathDB" id="FungiDB:PABG_02771"/>
<dbReference type="VEuPathDB" id="FungiDB:PADG_01265"/>
<dbReference type="InterPro" id="IPR023393">
    <property type="entry name" value="START-like_dom_sf"/>
</dbReference>
<sequence length="611" mass="66933">MFSPSRPNVTAASTRLSFHPSFAPGICLGRRITYNRSSQQLPTSKPYLQSRSVFSNRSASAVASNFLSRFQSLGPQTRTQTLDANQLQLLSLTLNRNSIYPGNPSISNSAPPEAGTPIPPGHHLVYFSPAFLEGELGADGTDVSYNPDAPFTRRMWAGGEVRWPRGVDGKVNLLRVGQEVRETTRMLTAEAKVVRKTGEEMVVVGVEKVFENEKGVAIVDRRNWVFREALKMPSSTSTPRTVDNAPPAISFNRPSTVPPTFSTSTQDNITTHTRTLRQSAVTLFRFSALTFNGHKIHYSLPWAQTVEGHRGLVVHGPLNLICMLDLWRDVHGAQKRDSTCGNGNDKLADAEEVLVPECIEYRATSPLYAEEEYRIVLEEGEGRGPLLRLLLPSLAISKPTPRRTGTITKPPSHNFHLPTFATAFSPPPPQTLTAARNLPFPPEPLFRTISDIDSYARFLPFLTASTVTARDGETGHPTSAFLTVGYGPLSETFVSRVECDGERWTVGARSGRHGTGKGSGSGSGNGNGGDGGDGGLFEYLDTLWKLQPLKPRDNGYVMMGGGREETKVVLEVRFQFRSAMHAAMMGAVESQVAGMMIEAFEKRVRELDMAK</sequence>
<reference evidence="6 7" key="1">
    <citation type="submission" date="2016-06" db="EMBL/GenBank/DDBJ databases">
        <authorList>
            <person name="Kjaerup R.B."/>
            <person name="Dalgaard T.S."/>
            <person name="Juul-Madsen H.R."/>
        </authorList>
    </citation>
    <scope>NUCLEOTIDE SEQUENCE [LARGE SCALE GENOMIC DNA]</scope>
    <source>
        <strain evidence="6 7">Pb300</strain>
    </source>
</reference>
<dbReference type="InterPro" id="IPR052741">
    <property type="entry name" value="Mitochondrial_HTD2"/>
</dbReference>
<dbReference type="Pfam" id="PF03364">
    <property type="entry name" value="Polyketide_cyc"/>
    <property type="match status" value="1"/>
</dbReference>
<dbReference type="InterPro" id="IPR044996">
    <property type="entry name" value="COQ10-like"/>
</dbReference>
<comment type="caution">
    <text evidence="6">The sequence shown here is derived from an EMBL/GenBank/DDBJ whole genome shotgun (WGS) entry which is preliminary data.</text>
</comment>
<dbReference type="PANTHER" id="PTHR28152:SF2">
    <property type="entry name" value="N-TERMINAL OF MAOC-LIKE DEHYDRATASE DOMAIN-CONTAINING PROTEIN"/>
    <property type="match status" value="1"/>
</dbReference>
<dbReference type="GO" id="GO:0048039">
    <property type="term" value="F:ubiquinone binding"/>
    <property type="evidence" value="ECO:0007669"/>
    <property type="project" value="InterPro"/>
</dbReference>
<dbReference type="AlphaFoldDB" id="A0A1D2JJF7"/>
<dbReference type="Gene3D" id="3.10.129.10">
    <property type="entry name" value="Hotdog Thioesterase"/>
    <property type="match status" value="1"/>
</dbReference>
<dbReference type="FunFam" id="3.10.129.10:FF:000103">
    <property type="entry name" value="WGS project CABT00000000 data, contig 2.1"/>
    <property type="match status" value="1"/>
</dbReference>
<dbReference type="SUPFAM" id="SSF54637">
    <property type="entry name" value="Thioesterase/thiol ester dehydrase-isomerase"/>
    <property type="match status" value="1"/>
</dbReference>
<proteinExistence type="inferred from homology"/>
<dbReference type="InterPro" id="IPR029069">
    <property type="entry name" value="HotDog_dom_sf"/>
</dbReference>
<evidence type="ECO:0000256" key="4">
    <source>
        <dbReference type="SAM" id="MobiDB-lite"/>
    </source>
</evidence>
<comment type="similarity">
    <text evidence="1">Belongs to the COQ10 family.</text>
</comment>
<feature type="domain" description="Coenzyme Q-binding protein COQ10 START" evidence="5">
    <location>
        <begin position="439"/>
        <end position="601"/>
    </location>
</feature>
<dbReference type="Gene3D" id="3.30.530.20">
    <property type="match status" value="1"/>
</dbReference>
<dbReference type="CDD" id="cd07813">
    <property type="entry name" value="COQ10p_like"/>
    <property type="match status" value="1"/>
</dbReference>
<dbReference type="InterPro" id="IPR005031">
    <property type="entry name" value="COQ10_START"/>
</dbReference>
<gene>
    <name evidence="6" type="ORF">ACO22_02201</name>
</gene>
<organism evidence="6 7">
    <name type="scientific">Paracoccidioides brasiliensis</name>
    <dbReference type="NCBI Taxonomy" id="121759"/>
    <lineage>
        <taxon>Eukaryota</taxon>
        <taxon>Fungi</taxon>
        <taxon>Dikarya</taxon>
        <taxon>Ascomycota</taxon>
        <taxon>Pezizomycotina</taxon>
        <taxon>Eurotiomycetes</taxon>
        <taxon>Eurotiomycetidae</taxon>
        <taxon>Onygenales</taxon>
        <taxon>Ajellomycetaceae</taxon>
        <taxon>Paracoccidioides</taxon>
    </lineage>
</organism>
<evidence type="ECO:0000256" key="3">
    <source>
        <dbReference type="ARBA" id="ARBA00024947"/>
    </source>
</evidence>
<dbReference type="VEuPathDB" id="FungiDB:PADG_01264"/>
<comment type="function">
    <text evidence="3">Required for the function of coenzyme Q in the respiratory chain. May serve as a chaperone or may be involved in the transport of Q6 from its site of synthesis to the catalytic sites of the respiratory complexes.</text>
</comment>
<accession>A0A1D2JJF7</accession>
<dbReference type="EMBL" id="LZYO01000064">
    <property type="protein sequence ID" value="ODH38728.1"/>
    <property type="molecule type" value="Genomic_DNA"/>
</dbReference>
<evidence type="ECO:0000313" key="7">
    <source>
        <dbReference type="Proteomes" id="UP000242814"/>
    </source>
</evidence>
<dbReference type="VEuPathDB" id="FungiDB:PABG_02772"/>
<dbReference type="GO" id="GO:0045333">
    <property type="term" value="P:cellular respiration"/>
    <property type="evidence" value="ECO:0007669"/>
    <property type="project" value="InterPro"/>
</dbReference>
<dbReference type="PANTHER" id="PTHR28152">
    <property type="entry name" value="HYDROXYACYL-THIOESTER DEHYDRATASE TYPE 2, MITOCHONDRIAL"/>
    <property type="match status" value="1"/>
</dbReference>
<dbReference type="Proteomes" id="UP000242814">
    <property type="component" value="Unassembled WGS sequence"/>
</dbReference>